<dbReference type="EMBL" id="SLUP01000003">
    <property type="protein sequence ID" value="TCL66793.1"/>
    <property type="molecule type" value="Genomic_DNA"/>
</dbReference>
<evidence type="ECO:0000313" key="1">
    <source>
        <dbReference type="EMBL" id="TCL66793.1"/>
    </source>
</evidence>
<name>A0A4R1RKR5_9FLAO</name>
<proteinExistence type="predicted"/>
<evidence type="ECO:0000313" key="2">
    <source>
        <dbReference type="Proteomes" id="UP000295455"/>
    </source>
</evidence>
<protein>
    <submittedName>
        <fullName evidence="1">Uncharacterized protein</fullName>
    </submittedName>
</protein>
<gene>
    <name evidence="1" type="ORF">EV196_103211</name>
</gene>
<reference evidence="1 2" key="1">
    <citation type="submission" date="2019-03" db="EMBL/GenBank/DDBJ databases">
        <title>Genomic Encyclopedia of Type Strains, Phase IV (KMG-IV): sequencing the most valuable type-strain genomes for metagenomic binning, comparative biology and taxonomic classification.</title>
        <authorList>
            <person name="Goeker M."/>
        </authorList>
    </citation>
    <scope>NUCLEOTIDE SEQUENCE [LARGE SCALE GENOMIC DNA]</scope>
    <source>
        <strain evidence="1 2">DSM 18792</strain>
    </source>
</reference>
<accession>A0A4R1RKR5</accession>
<keyword evidence="2" id="KW-1185">Reference proteome</keyword>
<dbReference type="Proteomes" id="UP000295455">
    <property type="component" value="Unassembled WGS sequence"/>
</dbReference>
<dbReference type="AlphaFoldDB" id="A0A4R1RKR5"/>
<sequence>MPALGIEAASFFTIVNSSDFRLRDCHRKLEIFLRNDVKKI</sequence>
<comment type="caution">
    <text evidence="1">The sequence shown here is derived from an EMBL/GenBank/DDBJ whole genome shotgun (WGS) entry which is preliminary data.</text>
</comment>
<organism evidence="1 2">
    <name type="scientific">Mariniflexile fucanivorans</name>
    <dbReference type="NCBI Taxonomy" id="264023"/>
    <lineage>
        <taxon>Bacteria</taxon>
        <taxon>Pseudomonadati</taxon>
        <taxon>Bacteroidota</taxon>
        <taxon>Flavobacteriia</taxon>
        <taxon>Flavobacteriales</taxon>
        <taxon>Flavobacteriaceae</taxon>
        <taxon>Mariniflexile</taxon>
    </lineage>
</organism>